<reference evidence="1" key="1">
    <citation type="submission" date="2016-08" db="EMBL/GenBank/DDBJ databases">
        <authorList>
            <person name="Ngugi D.K."/>
            <person name="Miyake S."/>
            <person name="Stingl U."/>
        </authorList>
    </citation>
    <scope>NUCLEOTIDE SEQUENCE</scope>
    <source>
        <strain evidence="1">SCG-D08WGA-EpuloA1</strain>
    </source>
</reference>
<evidence type="ECO:0000313" key="2">
    <source>
        <dbReference type="Proteomes" id="UP000188637"/>
    </source>
</evidence>
<sequence length="150" mass="16903">MKENRQTAILNLIAKYEIETQEVLSEYLESQGFKVTQATISRDIRELNLTKIATRSNGQKYITLNNQENQLSRKIVKVFKSGYLSVDFSYNILIIRTLTGMGNAVASAIDAFHCKEILGTIAGDDTIFCVVKEPYQISDVLNTFNEVLNS</sequence>
<gene>
    <name evidence="1" type="ORF">AN640_02495</name>
</gene>
<dbReference type="Proteomes" id="UP000188637">
    <property type="component" value="Unassembled WGS sequence"/>
</dbReference>
<comment type="caution">
    <text evidence="1">The sequence shown here is derived from an EMBL/GenBank/DDBJ whole genome shotgun (WGS) entry which is preliminary data.</text>
</comment>
<evidence type="ECO:0000313" key="1">
    <source>
        <dbReference type="EMBL" id="ONI38445.1"/>
    </source>
</evidence>
<name>A0ACC8X911_9FIRM</name>
<dbReference type="EMBL" id="LJHD01000291">
    <property type="protein sequence ID" value="ONI38445.1"/>
    <property type="molecule type" value="Genomic_DNA"/>
</dbReference>
<accession>A0ACC8X911</accession>
<proteinExistence type="predicted"/>
<organism evidence="1 2">
    <name type="scientific">Candidatus Epulonipiscium fishelsonii</name>
    <dbReference type="NCBI Taxonomy" id="77094"/>
    <lineage>
        <taxon>Bacteria</taxon>
        <taxon>Bacillati</taxon>
        <taxon>Bacillota</taxon>
        <taxon>Clostridia</taxon>
        <taxon>Lachnospirales</taxon>
        <taxon>Lachnospiraceae</taxon>
        <taxon>Candidatus Epulonipiscium</taxon>
    </lineage>
</organism>
<keyword evidence="2" id="KW-1185">Reference proteome</keyword>
<protein>
    <submittedName>
        <fullName evidence="1">Arginine repressor</fullName>
    </submittedName>
</protein>